<dbReference type="SUPFAM" id="SSF117143">
    <property type="entry name" value="Flagellar hook protein flgE"/>
    <property type="match status" value="1"/>
</dbReference>
<protein>
    <submittedName>
        <fullName evidence="6">Flagellar basal-body rod protein FlgF</fullName>
    </submittedName>
</protein>
<dbReference type="InterPro" id="IPR037925">
    <property type="entry name" value="FlgE/F/G-like"/>
</dbReference>
<dbReference type="PANTHER" id="PTHR30435">
    <property type="entry name" value="FLAGELLAR PROTEIN"/>
    <property type="match status" value="1"/>
</dbReference>
<keyword evidence="6" id="KW-0969">Cilium</keyword>
<proteinExistence type="inferred from homology"/>
<dbReference type="RefSeq" id="WP_147868040.1">
    <property type="nucleotide sequence ID" value="NZ_CP036264.1"/>
</dbReference>
<dbReference type="GO" id="GO:0071978">
    <property type="term" value="P:bacterial-type flagellum-dependent swarming motility"/>
    <property type="evidence" value="ECO:0007669"/>
    <property type="project" value="TreeGrafter"/>
</dbReference>
<dbReference type="InterPro" id="IPR053967">
    <property type="entry name" value="LlgE_F_G-like_D1"/>
</dbReference>
<keyword evidence="7" id="KW-1185">Reference proteome</keyword>
<sequence>MINGLYSGAAAMQTLAKHQELISSNLMHVNSSGHRRVQPAVKQRFEETSPNTTIDLGPEVEKLTSDFTPGRLTPTERPLDLSIAGDGFFVFEDDGGQPYLTRNGRLFRDPQSNILVNEDGIPIRGETGPITIEPNISDREITVSADGTVSAGDREVGRIQPVAYENNGTLIPVGALGFTPGPDAIESDVPVKINQFTHELSNVHPVTELIALIVNTRQHEAVEKATRTLSDSLKEYIRS</sequence>
<comment type="similarity">
    <text evidence="2 4">Belongs to the flagella basal body rod proteins family.</text>
</comment>
<evidence type="ECO:0000313" key="7">
    <source>
        <dbReference type="Proteomes" id="UP000321353"/>
    </source>
</evidence>
<dbReference type="KEGG" id="smam:Mal15_25700"/>
<dbReference type="GO" id="GO:0009425">
    <property type="term" value="C:bacterial-type flagellum basal body"/>
    <property type="evidence" value="ECO:0007669"/>
    <property type="project" value="UniProtKB-SubCell"/>
</dbReference>
<evidence type="ECO:0000313" key="6">
    <source>
        <dbReference type="EMBL" id="QEF98518.1"/>
    </source>
</evidence>
<dbReference type="AlphaFoldDB" id="A0A5B9MBY2"/>
<reference evidence="6 7" key="1">
    <citation type="submission" date="2019-02" db="EMBL/GenBank/DDBJ databases">
        <title>Planctomycetal bacteria perform biofilm scaping via a novel small molecule.</title>
        <authorList>
            <person name="Jeske O."/>
            <person name="Boedeker C."/>
            <person name="Wiegand S."/>
            <person name="Breitling P."/>
            <person name="Kallscheuer N."/>
            <person name="Jogler M."/>
            <person name="Rohde M."/>
            <person name="Petersen J."/>
            <person name="Medema M.H."/>
            <person name="Surup F."/>
            <person name="Jogler C."/>
        </authorList>
    </citation>
    <scope>NUCLEOTIDE SEQUENCE [LARGE SCALE GENOMIC DNA]</scope>
    <source>
        <strain evidence="6 7">Mal15</strain>
    </source>
</reference>
<name>A0A5B9MBY2_9BACT</name>
<organism evidence="6 7">
    <name type="scientific">Stieleria maiorica</name>
    <dbReference type="NCBI Taxonomy" id="2795974"/>
    <lineage>
        <taxon>Bacteria</taxon>
        <taxon>Pseudomonadati</taxon>
        <taxon>Planctomycetota</taxon>
        <taxon>Planctomycetia</taxon>
        <taxon>Pirellulales</taxon>
        <taxon>Pirellulaceae</taxon>
        <taxon>Stieleria</taxon>
    </lineage>
</organism>
<evidence type="ECO:0000256" key="4">
    <source>
        <dbReference type="RuleBase" id="RU362116"/>
    </source>
</evidence>
<evidence type="ECO:0000259" key="5">
    <source>
        <dbReference type="Pfam" id="PF22692"/>
    </source>
</evidence>
<dbReference type="PANTHER" id="PTHR30435:SF19">
    <property type="entry name" value="FLAGELLAR BASAL-BODY ROD PROTEIN FLGG"/>
    <property type="match status" value="1"/>
</dbReference>
<evidence type="ECO:0000256" key="3">
    <source>
        <dbReference type="ARBA" id="ARBA00023143"/>
    </source>
</evidence>
<dbReference type="Pfam" id="PF22692">
    <property type="entry name" value="LlgE_F_G_D1"/>
    <property type="match status" value="1"/>
</dbReference>
<keyword evidence="6" id="KW-0966">Cell projection</keyword>
<keyword evidence="6" id="KW-0282">Flagellum</keyword>
<comment type="subcellular location">
    <subcellularLocation>
        <location evidence="1 4">Bacterial flagellum basal body</location>
    </subcellularLocation>
</comment>
<gene>
    <name evidence="6" type="primary">flgF</name>
    <name evidence="6" type="ORF">Mal15_25700</name>
</gene>
<feature type="domain" description="Flagellar hook protein FlgE/F/G-like D1" evidence="5">
    <location>
        <begin position="83"/>
        <end position="151"/>
    </location>
</feature>
<keyword evidence="3 4" id="KW-0975">Bacterial flagellum</keyword>
<dbReference type="Proteomes" id="UP000321353">
    <property type="component" value="Chromosome"/>
</dbReference>
<evidence type="ECO:0000256" key="2">
    <source>
        <dbReference type="ARBA" id="ARBA00009677"/>
    </source>
</evidence>
<evidence type="ECO:0000256" key="1">
    <source>
        <dbReference type="ARBA" id="ARBA00004117"/>
    </source>
</evidence>
<dbReference type="InterPro" id="IPR020013">
    <property type="entry name" value="Flagellar_FlgE/F/G"/>
</dbReference>
<accession>A0A5B9MBY2</accession>
<dbReference type="NCBIfam" id="TIGR03506">
    <property type="entry name" value="FlgEFG_subfam"/>
    <property type="match status" value="1"/>
</dbReference>
<dbReference type="EMBL" id="CP036264">
    <property type="protein sequence ID" value="QEF98518.1"/>
    <property type="molecule type" value="Genomic_DNA"/>
</dbReference>